<comment type="caution">
    <text evidence="2">The sequence shown here is derived from an EMBL/GenBank/DDBJ whole genome shotgun (WGS) entry which is preliminary data.</text>
</comment>
<sequence length="524" mass="59195">MKKHISFISCLSIGMLAASVSLSSCMSDSLNLDPDKIQESELNKDNLWGTYLTTMERRVVPEDQNDYQLAEDLVGNMYAGYFAGTQSWEGGNNGTTYAFPSGWLNRPFKVAFVDFLSSWNVLRQKTNESTVLYAVAEVVKVLAMHKTTDIYGPIPYTRFGRVTPVPYDSQEEVYKAFFKELDHAIGIMTEYDAANPDTKPLEKFDLIYNGEISKWIKFANSLKLRLAMRVSKVYPEAQQIAEAAVNNKYGVIENNTDNPVMQSNSTLSFTYFNPFYNLYSEEGYNEDRMGASMDAYLNGFEDPRLPVFFTKAKDGKYRGLRNGLKNGLKFMGDARLSQPTIKQSDPTLWMNAAEVYFLRAEGALKQWNMKGEARGLYEEGIRKSLEQHGLAAQADAYINSDNKPAKYEGFSSSLSMPAPSDITVAWDDADSKERLLERIITQKWIALYPIGQEAWSEFRRTGYPKIFPIVDNMSDGKVNTQIQVRRLPFPESEYSGNNAEVLKAVTLLGGGPDTGGTRLWWDKE</sequence>
<protein>
    <submittedName>
        <fullName evidence="2">SusD/RagB family nutrient-binding outer membrane lipoprotein</fullName>
    </submittedName>
</protein>
<dbReference type="InterPro" id="IPR011990">
    <property type="entry name" value="TPR-like_helical_dom_sf"/>
</dbReference>
<dbReference type="EMBL" id="JAERMS010000001">
    <property type="protein sequence ID" value="MBO1362179.1"/>
    <property type="molecule type" value="Genomic_DNA"/>
</dbReference>
<dbReference type="RefSeq" id="WP_021588713.1">
    <property type="nucleotide sequence ID" value="NZ_JAERMS010000001.1"/>
</dbReference>
<dbReference type="InterPro" id="IPR024302">
    <property type="entry name" value="SusD-like"/>
</dbReference>
<evidence type="ECO:0000313" key="2">
    <source>
        <dbReference type="EMBL" id="MBO1362179.1"/>
    </source>
</evidence>
<name>A0ABS3M207_9BACT</name>
<keyword evidence="2" id="KW-0449">Lipoprotein</keyword>
<evidence type="ECO:0000256" key="1">
    <source>
        <dbReference type="SAM" id="SignalP"/>
    </source>
</evidence>
<keyword evidence="3" id="KW-1185">Reference proteome</keyword>
<accession>A0ABS3M207</accession>
<organism evidence="2 3">
    <name type="scientific">Prevotella illustrans</name>
    <dbReference type="NCBI Taxonomy" id="2800387"/>
    <lineage>
        <taxon>Bacteria</taxon>
        <taxon>Pseudomonadati</taxon>
        <taxon>Bacteroidota</taxon>
        <taxon>Bacteroidia</taxon>
        <taxon>Bacteroidales</taxon>
        <taxon>Prevotellaceae</taxon>
        <taxon>Prevotella</taxon>
    </lineage>
</organism>
<reference evidence="2 3" key="1">
    <citation type="submission" date="2021-01" db="EMBL/GenBank/DDBJ databases">
        <title>Prevotella A2931 sp. nov.</title>
        <authorList>
            <person name="Buhl M."/>
            <person name="Oberhettinger P."/>
        </authorList>
    </citation>
    <scope>NUCLEOTIDE SEQUENCE [LARGE SCALE GENOMIC DNA]</scope>
    <source>
        <strain evidence="2 3">A2931</strain>
    </source>
</reference>
<dbReference type="SUPFAM" id="SSF48452">
    <property type="entry name" value="TPR-like"/>
    <property type="match status" value="1"/>
</dbReference>
<proteinExistence type="predicted"/>
<feature type="chain" id="PRO_5047212480" evidence="1">
    <location>
        <begin position="27"/>
        <end position="524"/>
    </location>
</feature>
<dbReference type="Proteomes" id="UP000664265">
    <property type="component" value="Unassembled WGS sequence"/>
</dbReference>
<feature type="signal peptide" evidence="1">
    <location>
        <begin position="1"/>
        <end position="26"/>
    </location>
</feature>
<dbReference type="PROSITE" id="PS51257">
    <property type="entry name" value="PROKAR_LIPOPROTEIN"/>
    <property type="match status" value="1"/>
</dbReference>
<keyword evidence="1" id="KW-0732">Signal</keyword>
<dbReference type="Pfam" id="PF12741">
    <property type="entry name" value="SusD-like"/>
    <property type="match status" value="1"/>
</dbReference>
<dbReference type="Gene3D" id="1.25.40.390">
    <property type="match status" value="1"/>
</dbReference>
<gene>
    <name evidence="2" type="ORF">JHU38_00020</name>
</gene>
<evidence type="ECO:0000313" key="3">
    <source>
        <dbReference type="Proteomes" id="UP000664265"/>
    </source>
</evidence>